<name>A0A0V1D5P4_TRIPS</name>
<dbReference type="Proteomes" id="UP000054995">
    <property type="component" value="Unassembled WGS sequence"/>
</dbReference>
<sequence>LSHLNPIPTFYWCHEPGTTEDIEDSLIRFGTAV</sequence>
<evidence type="ECO:0000313" key="2">
    <source>
        <dbReference type="Proteomes" id="UP000054995"/>
    </source>
</evidence>
<feature type="non-terminal residue" evidence="1">
    <location>
        <position position="1"/>
    </location>
</feature>
<protein>
    <submittedName>
        <fullName evidence="1">Uncharacterized protein</fullName>
    </submittedName>
</protein>
<dbReference type="AlphaFoldDB" id="A0A0V1D5P4"/>
<reference evidence="1 2" key="1">
    <citation type="submission" date="2015-01" db="EMBL/GenBank/DDBJ databases">
        <title>Evolution of Trichinella species and genotypes.</title>
        <authorList>
            <person name="Korhonen P.K."/>
            <person name="Edoardo P."/>
            <person name="Giuseppe L.R."/>
            <person name="Gasser R.B."/>
        </authorList>
    </citation>
    <scope>NUCLEOTIDE SEQUENCE [LARGE SCALE GENOMIC DNA]</scope>
    <source>
        <strain evidence="1">ISS470</strain>
    </source>
</reference>
<proteinExistence type="predicted"/>
<evidence type="ECO:0000313" key="1">
    <source>
        <dbReference type="EMBL" id="KRY56829.1"/>
    </source>
</evidence>
<dbReference type="EMBL" id="JYDT01004695">
    <property type="protein sequence ID" value="KRY56829.1"/>
    <property type="molecule type" value="Genomic_DNA"/>
</dbReference>
<comment type="caution">
    <text evidence="1">The sequence shown here is derived from an EMBL/GenBank/DDBJ whole genome shotgun (WGS) entry which is preliminary data.</text>
</comment>
<accession>A0A0V1D5P4</accession>
<gene>
    <name evidence="1" type="ORF">T4D_9267</name>
</gene>
<dbReference type="OrthoDB" id="10428534at2759"/>
<organism evidence="1 2">
    <name type="scientific">Trichinella pseudospiralis</name>
    <name type="common">Parasitic roundworm</name>
    <dbReference type="NCBI Taxonomy" id="6337"/>
    <lineage>
        <taxon>Eukaryota</taxon>
        <taxon>Metazoa</taxon>
        <taxon>Ecdysozoa</taxon>
        <taxon>Nematoda</taxon>
        <taxon>Enoplea</taxon>
        <taxon>Dorylaimia</taxon>
        <taxon>Trichinellida</taxon>
        <taxon>Trichinellidae</taxon>
        <taxon>Trichinella</taxon>
    </lineage>
</organism>
<keyword evidence="2" id="KW-1185">Reference proteome</keyword>